<name>A0A5N7B944_9EURO</name>
<evidence type="ECO:0000313" key="2">
    <source>
        <dbReference type="Proteomes" id="UP000326198"/>
    </source>
</evidence>
<dbReference type="PANTHER" id="PTHR38115">
    <property type="entry name" value="LIPOCALIN-LIKE DOMAIN-CONTAINING PROTEIN"/>
    <property type="match status" value="1"/>
</dbReference>
<sequence>MATPAEITIGKLNGNWIMQRIPWLLRTALAFATLHIDIKTYETVEPETGEPATNIDFHQTTAGKLRGTTEKRTLTWKKKEHKDYFFGEVLGQSQFVGGSPDEAGHIRPEFDLQTSADDAQEIKSFLRGGNFTESRDEVGFLCEDVKGLWVHTFERSVSAGWTAEQVMRSIWGFELINKQRHFTRRIVVMNAKGRYLCVRLVYDFEQES</sequence>
<protein>
    <recommendedName>
        <fullName evidence="3">Calycin-like protein</fullName>
    </recommendedName>
</protein>
<dbReference type="Proteomes" id="UP000326198">
    <property type="component" value="Unassembled WGS sequence"/>
</dbReference>
<dbReference type="AlphaFoldDB" id="A0A5N7B944"/>
<accession>A0A5N7B944</accession>
<reference evidence="1 2" key="1">
    <citation type="submission" date="2019-04" db="EMBL/GenBank/DDBJ databases">
        <title>Friends and foes A comparative genomics studyof 23 Aspergillus species from section Flavi.</title>
        <authorList>
            <consortium name="DOE Joint Genome Institute"/>
            <person name="Kjaerbolling I."/>
            <person name="Vesth T."/>
            <person name="Frisvad J.C."/>
            <person name="Nybo J.L."/>
            <person name="Theobald S."/>
            <person name="Kildgaard S."/>
            <person name="Isbrandt T."/>
            <person name="Kuo A."/>
            <person name="Sato A."/>
            <person name="Lyhne E.K."/>
            <person name="Kogle M.E."/>
            <person name="Wiebenga A."/>
            <person name="Kun R.S."/>
            <person name="Lubbers R.J."/>
            <person name="Makela M.R."/>
            <person name="Barry K."/>
            <person name="Chovatia M."/>
            <person name="Clum A."/>
            <person name="Daum C."/>
            <person name="Haridas S."/>
            <person name="He G."/>
            <person name="LaButti K."/>
            <person name="Lipzen A."/>
            <person name="Mondo S."/>
            <person name="Riley R."/>
            <person name="Salamov A."/>
            <person name="Simmons B.A."/>
            <person name="Magnuson J.K."/>
            <person name="Henrissat B."/>
            <person name="Mortensen U.H."/>
            <person name="Larsen T.O."/>
            <person name="Devries R.P."/>
            <person name="Grigoriev I.V."/>
            <person name="Machida M."/>
            <person name="Baker S.E."/>
            <person name="Andersen M.R."/>
        </authorList>
    </citation>
    <scope>NUCLEOTIDE SEQUENCE [LARGE SCALE GENOMIC DNA]</scope>
    <source>
        <strain evidence="1 2">IBT 29228</strain>
    </source>
</reference>
<dbReference type="PANTHER" id="PTHR38115:SF1">
    <property type="entry name" value="LIPOCALIN-LIKE DOMAIN-CONTAINING PROTEIN"/>
    <property type="match status" value="1"/>
</dbReference>
<dbReference type="EMBL" id="ML736210">
    <property type="protein sequence ID" value="KAE8378258.1"/>
    <property type="molecule type" value="Genomic_DNA"/>
</dbReference>
<gene>
    <name evidence="1" type="ORF">BDV26DRAFT_281180</name>
</gene>
<evidence type="ECO:0008006" key="3">
    <source>
        <dbReference type="Google" id="ProtNLM"/>
    </source>
</evidence>
<proteinExistence type="predicted"/>
<organism evidence="1 2">
    <name type="scientific">Aspergillus bertholletiae</name>
    <dbReference type="NCBI Taxonomy" id="1226010"/>
    <lineage>
        <taxon>Eukaryota</taxon>
        <taxon>Fungi</taxon>
        <taxon>Dikarya</taxon>
        <taxon>Ascomycota</taxon>
        <taxon>Pezizomycotina</taxon>
        <taxon>Eurotiomycetes</taxon>
        <taxon>Eurotiomycetidae</taxon>
        <taxon>Eurotiales</taxon>
        <taxon>Aspergillaceae</taxon>
        <taxon>Aspergillus</taxon>
        <taxon>Aspergillus subgen. Circumdati</taxon>
    </lineage>
</organism>
<dbReference type="InterPro" id="IPR053037">
    <property type="entry name" value="Pericyclase_pydY-like"/>
</dbReference>
<dbReference type="OrthoDB" id="425354at2759"/>
<keyword evidence="2" id="KW-1185">Reference proteome</keyword>
<evidence type="ECO:0000313" key="1">
    <source>
        <dbReference type="EMBL" id="KAE8378258.1"/>
    </source>
</evidence>